<dbReference type="EMBL" id="JARBHA010000007">
    <property type="protein sequence ID" value="KAJ9696411.1"/>
    <property type="molecule type" value="Genomic_DNA"/>
</dbReference>
<reference evidence="1 2" key="1">
    <citation type="journal article" date="2023" name="BMC Biotechnol.">
        <title>Vitis rotundifolia cv Carlos genome sequencing.</title>
        <authorList>
            <person name="Huff M."/>
            <person name="Hulse-Kemp A."/>
            <person name="Scheffler B."/>
            <person name="Youngblood R."/>
            <person name="Simpson S."/>
            <person name="Babiker E."/>
            <person name="Staton M."/>
        </authorList>
    </citation>
    <scope>NUCLEOTIDE SEQUENCE [LARGE SCALE GENOMIC DNA]</scope>
    <source>
        <tissue evidence="1">Leaf</tissue>
    </source>
</reference>
<sequence length="68" mass="7797">METAATPWIFPDGSSKAEFTECNMFGLLQLTLGNSRLPQSFALVWIGCFYLIRNIRQLTHRQTLDFLS</sequence>
<dbReference type="AlphaFoldDB" id="A0AA38ZW77"/>
<evidence type="ECO:0000313" key="1">
    <source>
        <dbReference type="EMBL" id="KAJ9696411.1"/>
    </source>
</evidence>
<accession>A0AA38ZW77</accession>
<comment type="caution">
    <text evidence="1">The sequence shown here is derived from an EMBL/GenBank/DDBJ whole genome shotgun (WGS) entry which is preliminary data.</text>
</comment>
<evidence type="ECO:0000313" key="2">
    <source>
        <dbReference type="Proteomes" id="UP001168098"/>
    </source>
</evidence>
<organism evidence="1 2">
    <name type="scientific">Vitis rotundifolia</name>
    <name type="common">Muscadine grape</name>
    <dbReference type="NCBI Taxonomy" id="103349"/>
    <lineage>
        <taxon>Eukaryota</taxon>
        <taxon>Viridiplantae</taxon>
        <taxon>Streptophyta</taxon>
        <taxon>Embryophyta</taxon>
        <taxon>Tracheophyta</taxon>
        <taxon>Spermatophyta</taxon>
        <taxon>Magnoliopsida</taxon>
        <taxon>eudicotyledons</taxon>
        <taxon>Gunneridae</taxon>
        <taxon>Pentapetalae</taxon>
        <taxon>rosids</taxon>
        <taxon>Vitales</taxon>
        <taxon>Vitaceae</taxon>
        <taxon>Viteae</taxon>
        <taxon>Vitis</taxon>
    </lineage>
</organism>
<keyword evidence="2" id="KW-1185">Reference proteome</keyword>
<dbReference type="Proteomes" id="UP001168098">
    <property type="component" value="Unassembled WGS sequence"/>
</dbReference>
<gene>
    <name evidence="1" type="ORF">PVL29_008567</name>
</gene>
<proteinExistence type="predicted"/>
<name>A0AA38ZW77_VITRO</name>
<protein>
    <submittedName>
        <fullName evidence="1">Uncharacterized protein</fullName>
    </submittedName>
</protein>